<reference evidence="7" key="1">
    <citation type="submission" date="2020-04" db="EMBL/GenBank/DDBJ databases">
        <title>Nitratireductor sp. nov. isolated from mangrove soil.</title>
        <authorList>
            <person name="Ye Y."/>
        </authorList>
    </citation>
    <scope>NUCLEOTIDE SEQUENCE</scope>
    <source>
        <strain evidence="7">SY7</strain>
    </source>
</reference>
<feature type="transmembrane region" description="Helical" evidence="6">
    <location>
        <begin position="265"/>
        <end position="294"/>
    </location>
</feature>
<protein>
    <submittedName>
        <fullName evidence="7">ABC transporter permease</fullName>
    </submittedName>
</protein>
<evidence type="ECO:0000256" key="2">
    <source>
        <dbReference type="ARBA" id="ARBA00022475"/>
    </source>
</evidence>
<dbReference type="Proteomes" id="UP000321389">
    <property type="component" value="Chromosome"/>
</dbReference>
<dbReference type="GO" id="GO:0022857">
    <property type="term" value="F:transmembrane transporter activity"/>
    <property type="evidence" value="ECO:0007669"/>
    <property type="project" value="InterPro"/>
</dbReference>
<feature type="transmembrane region" description="Helical" evidence="6">
    <location>
        <begin position="231"/>
        <end position="253"/>
    </location>
</feature>
<feature type="transmembrane region" description="Helical" evidence="6">
    <location>
        <begin position="49"/>
        <end position="67"/>
    </location>
</feature>
<name>A0A5B8L5S7_9HYPH</name>
<dbReference type="PANTHER" id="PTHR47089:SF1">
    <property type="entry name" value="GUANOSINE ABC TRANSPORTER PERMEASE PROTEIN NUPP"/>
    <property type="match status" value="1"/>
</dbReference>
<evidence type="ECO:0000256" key="4">
    <source>
        <dbReference type="ARBA" id="ARBA00022989"/>
    </source>
</evidence>
<dbReference type="AlphaFoldDB" id="A0A5B8L5S7"/>
<dbReference type="PANTHER" id="PTHR47089">
    <property type="entry name" value="ABC TRANSPORTER, PERMEASE PROTEIN"/>
    <property type="match status" value="1"/>
</dbReference>
<feature type="transmembrane region" description="Helical" evidence="6">
    <location>
        <begin position="314"/>
        <end position="332"/>
    </location>
</feature>
<dbReference type="Pfam" id="PF02653">
    <property type="entry name" value="BPD_transp_2"/>
    <property type="match status" value="1"/>
</dbReference>
<feature type="transmembrane region" description="Helical" evidence="6">
    <location>
        <begin position="133"/>
        <end position="151"/>
    </location>
</feature>
<evidence type="ECO:0000256" key="6">
    <source>
        <dbReference type="SAM" id="Phobius"/>
    </source>
</evidence>
<keyword evidence="8" id="KW-1185">Reference proteome</keyword>
<dbReference type="EMBL" id="CP042301">
    <property type="protein sequence ID" value="QDZ03274.1"/>
    <property type="molecule type" value="Genomic_DNA"/>
</dbReference>
<keyword evidence="2" id="KW-1003">Cell membrane</keyword>
<sequence length="356" mass="37631">MRFGAPLIAIALTLVAGTVLFVALGYDPLATFREFFVTPLNSVNGLSEWLLKASPLILIACGLAVGFRANVWNIGAEGQLILGALAASGIGLYYPDPESPLLLPLMVVGGALAGMAWATIPAFLRARLNTNEILVTLMLTYVASLLLSWLVRGPWRDPAGFNFPQTALLPYDAMWPLFDNAYRLNVSIFVTAVAVVVMWVFTERSFPGYKMSVSGAAPLAARYAGFRESSAVWIGLLAGGTAAGLAGMMEAAGPLGQLSPQISPGYGFAAIIVAFIGRLSAIGIVLAGLLMSLLFLGGEAVQISLGLPAALTRIFQGMLLFFLLAADFFVFYRIRAVGAAAKEPTEPLAHPASQES</sequence>
<dbReference type="OrthoDB" id="9809785at2"/>
<evidence type="ECO:0000256" key="5">
    <source>
        <dbReference type="ARBA" id="ARBA00023136"/>
    </source>
</evidence>
<organism evidence="7 8">
    <name type="scientific">Nitratireductor mangrovi</name>
    <dbReference type="NCBI Taxonomy" id="2599600"/>
    <lineage>
        <taxon>Bacteria</taxon>
        <taxon>Pseudomonadati</taxon>
        <taxon>Pseudomonadota</taxon>
        <taxon>Alphaproteobacteria</taxon>
        <taxon>Hyphomicrobiales</taxon>
        <taxon>Phyllobacteriaceae</taxon>
        <taxon>Nitratireductor</taxon>
    </lineage>
</organism>
<feature type="transmembrane region" description="Helical" evidence="6">
    <location>
        <begin position="101"/>
        <end position="124"/>
    </location>
</feature>
<dbReference type="GO" id="GO:0005886">
    <property type="term" value="C:plasma membrane"/>
    <property type="evidence" value="ECO:0007669"/>
    <property type="project" value="UniProtKB-SubCell"/>
</dbReference>
<dbReference type="KEGG" id="niy:FQ775_09800"/>
<accession>A0A5B8L5S7</accession>
<keyword evidence="4 6" id="KW-1133">Transmembrane helix</keyword>
<dbReference type="CDD" id="cd06580">
    <property type="entry name" value="TM_PBP1_transp_TpRbsC_like"/>
    <property type="match status" value="1"/>
</dbReference>
<keyword evidence="5 6" id="KW-0472">Membrane</keyword>
<evidence type="ECO:0000256" key="3">
    <source>
        <dbReference type="ARBA" id="ARBA00022692"/>
    </source>
</evidence>
<dbReference type="RefSeq" id="WP_146301907.1">
    <property type="nucleotide sequence ID" value="NZ_CP042301.2"/>
</dbReference>
<feature type="transmembrane region" description="Helical" evidence="6">
    <location>
        <begin position="181"/>
        <end position="201"/>
    </location>
</feature>
<feature type="transmembrane region" description="Helical" evidence="6">
    <location>
        <begin position="79"/>
        <end position="95"/>
    </location>
</feature>
<evidence type="ECO:0000313" key="8">
    <source>
        <dbReference type="Proteomes" id="UP000321389"/>
    </source>
</evidence>
<gene>
    <name evidence="7" type="ORF">FQ775_09800</name>
</gene>
<proteinExistence type="predicted"/>
<evidence type="ECO:0000313" key="7">
    <source>
        <dbReference type="EMBL" id="QDZ03274.1"/>
    </source>
</evidence>
<dbReference type="InterPro" id="IPR001851">
    <property type="entry name" value="ABC_transp_permease"/>
</dbReference>
<comment type="subcellular location">
    <subcellularLocation>
        <location evidence="1">Cell membrane</location>
        <topology evidence="1">Multi-pass membrane protein</topology>
    </subcellularLocation>
</comment>
<evidence type="ECO:0000256" key="1">
    <source>
        <dbReference type="ARBA" id="ARBA00004651"/>
    </source>
</evidence>
<keyword evidence="3 6" id="KW-0812">Transmembrane</keyword>